<dbReference type="Proteomes" id="UP000184391">
    <property type="component" value="Unassembled WGS sequence"/>
</dbReference>
<feature type="binding site" evidence="14">
    <location>
        <position position="123"/>
    </location>
    <ligand>
        <name>L-threonine</name>
        <dbReference type="ChEBI" id="CHEBI:57926"/>
    </ligand>
</feature>
<evidence type="ECO:0000256" key="11">
    <source>
        <dbReference type="ARBA" id="ARBA00029774"/>
    </source>
</evidence>
<evidence type="ECO:0000256" key="2">
    <source>
        <dbReference type="ARBA" id="ARBA00007663"/>
    </source>
</evidence>
<evidence type="ECO:0000256" key="5">
    <source>
        <dbReference type="ARBA" id="ARBA00022490"/>
    </source>
</evidence>
<keyword evidence="8 13" id="KW-0548">Nucleotidyltransferase</keyword>
<dbReference type="InterPro" id="IPR038385">
    <property type="entry name" value="Sua5/YwlC_C"/>
</dbReference>
<feature type="domain" description="YrdC-like" evidence="15">
    <location>
        <begin position="14"/>
        <end position="202"/>
    </location>
</feature>
<evidence type="ECO:0000256" key="1">
    <source>
        <dbReference type="ARBA" id="ARBA00004496"/>
    </source>
</evidence>
<dbReference type="InterPro" id="IPR010923">
    <property type="entry name" value="T(6)A37_SUA5"/>
</dbReference>
<evidence type="ECO:0000256" key="3">
    <source>
        <dbReference type="ARBA" id="ARBA00012584"/>
    </source>
</evidence>
<dbReference type="PANTHER" id="PTHR17490">
    <property type="entry name" value="SUA5"/>
    <property type="match status" value="1"/>
</dbReference>
<evidence type="ECO:0000256" key="10">
    <source>
        <dbReference type="ARBA" id="ARBA00022840"/>
    </source>
</evidence>
<feature type="binding site" evidence="14">
    <location>
        <position position="198"/>
    </location>
    <ligand>
        <name>ATP</name>
        <dbReference type="ChEBI" id="CHEBI:30616"/>
    </ligand>
</feature>
<dbReference type="EMBL" id="FRDF01000014">
    <property type="protein sequence ID" value="SHN62185.1"/>
    <property type="molecule type" value="Genomic_DNA"/>
</dbReference>
<dbReference type="STRING" id="198312.SAMN02745193_02406"/>
<dbReference type="InterPro" id="IPR050156">
    <property type="entry name" value="TC-AMP_synthase_SUA5"/>
</dbReference>
<dbReference type="GO" id="GO:0005737">
    <property type="term" value="C:cytoplasm"/>
    <property type="evidence" value="ECO:0007669"/>
    <property type="project" value="UniProtKB-SubCell"/>
</dbReference>
<dbReference type="GO" id="GO:0008033">
    <property type="term" value="P:tRNA processing"/>
    <property type="evidence" value="ECO:0007669"/>
    <property type="project" value="UniProtKB-KW"/>
</dbReference>
<comment type="catalytic activity">
    <reaction evidence="12 13">
        <text>L-threonine + hydrogencarbonate + ATP = L-threonylcarbamoyladenylate + diphosphate + H2O</text>
        <dbReference type="Rhea" id="RHEA:36407"/>
        <dbReference type="ChEBI" id="CHEBI:15377"/>
        <dbReference type="ChEBI" id="CHEBI:17544"/>
        <dbReference type="ChEBI" id="CHEBI:30616"/>
        <dbReference type="ChEBI" id="CHEBI:33019"/>
        <dbReference type="ChEBI" id="CHEBI:57926"/>
        <dbReference type="ChEBI" id="CHEBI:73682"/>
        <dbReference type="EC" id="2.7.7.87"/>
    </reaction>
</comment>
<dbReference type="InterPro" id="IPR017945">
    <property type="entry name" value="DHBP_synth_RibB-like_a/b_dom"/>
</dbReference>
<keyword evidence="5 13" id="KW-0963">Cytoplasm</keyword>
<feature type="binding site" evidence="14">
    <location>
        <position position="183"/>
    </location>
    <ligand>
        <name>L-threonine</name>
        <dbReference type="ChEBI" id="CHEBI:57926"/>
    </ligand>
</feature>
<evidence type="ECO:0000259" key="15">
    <source>
        <dbReference type="PROSITE" id="PS51163"/>
    </source>
</evidence>
<dbReference type="SUPFAM" id="SSF55821">
    <property type="entry name" value="YrdC/RibB"/>
    <property type="match status" value="1"/>
</dbReference>
<dbReference type="PANTHER" id="PTHR17490:SF16">
    <property type="entry name" value="THREONYLCARBAMOYL-AMP SYNTHASE"/>
    <property type="match status" value="1"/>
</dbReference>
<name>A0A1M7SUM1_9SPHN</name>
<dbReference type="GO" id="GO:0003725">
    <property type="term" value="F:double-stranded RNA binding"/>
    <property type="evidence" value="ECO:0007669"/>
    <property type="project" value="UniProtKB-UniRule"/>
</dbReference>
<dbReference type="Gene3D" id="3.90.870.10">
    <property type="entry name" value="DHBP synthase"/>
    <property type="match status" value="1"/>
</dbReference>
<comment type="similarity">
    <text evidence="2 13">Belongs to the SUA5 family.</text>
</comment>
<evidence type="ECO:0000313" key="16">
    <source>
        <dbReference type="EMBL" id="SHN62185.1"/>
    </source>
</evidence>
<comment type="function">
    <text evidence="13">Required for the formation of a threonylcarbamoyl group on adenosine at position 37 (t(6)A37) in tRNAs that read codons beginning with adenine.</text>
</comment>
<dbReference type="InterPro" id="IPR005145">
    <property type="entry name" value="Sua5_C"/>
</dbReference>
<dbReference type="OrthoDB" id="9814580at2"/>
<keyword evidence="9 13" id="KW-0547">Nucleotide-binding</keyword>
<protein>
    <recommendedName>
        <fullName evidence="4 13">Threonylcarbamoyl-AMP synthase</fullName>
        <shortName evidence="13">TC-AMP synthase</shortName>
        <ecNumber evidence="3 13">2.7.7.87</ecNumber>
    </recommendedName>
    <alternativeName>
        <fullName evidence="11 13">L-threonylcarbamoyladenylate synthase</fullName>
    </alternativeName>
</protein>
<feature type="binding site" evidence="14">
    <location>
        <position position="36"/>
    </location>
    <ligand>
        <name>L-threonine</name>
        <dbReference type="ChEBI" id="CHEBI:57926"/>
    </ligand>
</feature>
<evidence type="ECO:0000256" key="7">
    <source>
        <dbReference type="ARBA" id="ARBA00022694"/>
    </source>
</evidence>
<dbReference type="GO" id="GO:0006450">
    <property type="term" value="P:regulation of translational fidelity"/>
    <property type="evidence" value="ECO:0007669"/>
    <property type="project" value="TreeGrafter"/>
</dbReference>
<dbReference type="EC" id="2.7.7.87" evidence="3 13"/>
<evidence type="ECO:0000256" key="4">
    <source>
        <dbReference type="ARBA" id="ARBA00015492"/>
    </source>
</evidence>
<reference evidence="17" key="1">
    <citation type="submission" date="2016-12" db="EMBL/GenBank/DDBJ databases">
        <authorList>
            <person name="Varghese N."/>
            <person name="Submissions S."/>
        </authorList>
    </citation>
    <scope>NUCLEOTIDE SEQUENCE [LARGE SCALE GENOMIC DNA]</scope>
    <source>
        <strain evidence="17">DSM 11032</strain>
    </source>
</reference>
<sequence length="328" mass="34163">MSGKNVTEVVLADAAGIAKAVQILESGGLVAVPTETVYGLAARADSAEAVAKIYAAKGRPDFNPLIVHVRDAEQAAEYAEWLDEADLAAGIHWPGPLTLVLPKRDEAVLAEAVTAGLPTVALRAPSHPVMRALLEAVPFPLAAPSANRSGFISPTTAQHVLASLDGRIDLVLDAGPTSQGLESTILAIDRHGTWRELRPGPVDSDALHRHHFDTGLPVSGQSGRAKARIEARIEAPGQLASHYAPGKPVRLNAQGAAPDEFLIGFGAVPGDCTLSASGDVNEAATQLYACLHQAARADQRRIAIAPVPDKGVGRAINDRLRRAAAPAG</sequence>
<feature type="binding site" evidence="14">
    <location>
        <position position="145"/>
    </location>
    <ligand>
        <name>ATP</name>
        <dbReference type="ChEBI" id="CHEBI:30616"/>
    </ligand>
</feature>
<dbReference type="AlphaFoldDB" id="A0A1M7SUM1"/>
<evidence type="ECO:0000256" key="6">
    <source>
        <dbReference type="ARBA" id="ARBA00022679"/>
    </source>
</evidence>
<proteinExistence type="inferred from homology"/>
<dbReference type="GO" id="GO:0005524">
    <property type="term" value="F:ATP binding"/>
    <property type="evidence" value="ECO:0007669"/>
    <property type="project" value="UniProtKB-UniRule"/>
</dbReference>
<keyword evidence="17" id="KW-1185">Reference proteome</keyword>
<dbReference type="PIRSF" id="PIRSF004930">
    <property type="entry name" value="Tln_factor_SUA5"/>
    <property type="match status" value="1"/>
</dbReference>
<organism evidence="16 17">
    <name type="scientific">Erythrobacter sanguineus</name>
    <dbReference type="NCBI Taxonomy" id="198312"/>
    <lineage>
        <taxon>Bacteria</taxon>
        <taxon>Pseudomonadati</taxon>
        <taxon>Pseudomonadota</taxon>
        <taxon>Alphaproteobacteria</taxon>
        <taxon>Sphingomonadales</taxon>
        <taxon>Erythrobacteraceae</taxon>
        <taxon>Erythrobacter/Porphyrobacter group</taxon>
        <taxon>Erythrobacter</taxon>
    </lineage>
</organism>
<dbReference type="GO" id="GO:0000049">
    <property type="term" value="F:tRNA binding"/>
    <property type="evidence" value="ECO:0007669"/>
    <property type="project" value="TreeGrafter"/>
</dbReference>
<dbReference type="InterPro" id="IPR006070">
    <property type="entry name" value="Sua5-like_dom"/>
</dbReference>
<dbReference type="Pfam" id="PF03481">
    <property type="entry name" value="Sua5_C"/>
    <property type="match status" value="1"/>
</dbReference>
<evidence type="ECO:0000313" key="17">
    <source>
        <dbReference type="Proteomes" id="UP000184391"/>
    </source>
</evidence>
<dbReference type="Gene3D" id="3.40.50.11030">
    <property type="entry name" value="Threonylcarbamoyl-AMP synthase, C-terminal domain"/>
    <property type="match status" value="1"/>
</dbReference>
<feature type="binding site" evidence="14">
    <location>
        <position position="63"/>
    </location>
    <ligand>
        <name>ATP</name>
        <dbReference type="ChEBI" id="CHEBI:30616"/>
    </ligand>
</feature>
<dbReference type="RefSeq" id="WP_072675244.1">
    <property type="nucleotide sequence ID" value="NZ_FRDF01000014.1"/>
</dbReference>
<keyword evidence="7 13" id="KW-0819">tRNA processing</keyword>
<evidence type="ECO:0000256" key="12">
    <source>
        <dbReference type="ARBA" id="ARBA00048366"/>
    </source>
</evidence>
<feature type="binding site" evidence="14">
    <location>
        <position position="143"/>
    </location>
    <ligand>
        <name>L-threonine</name>
        <dbReference type="ChEBI" id="CHEBI:57926"/>
    </ligand>
</feature>
<feature type="binding site" evidence="14">
    <location>
        <position position="243"/>
    </location>
    <ligand>
        <name>ATP</name>
        <dbReference type="ChEBI" id="CHEBI:30616"/>
    </ligand>
</feature>
<feature type="binding site" evidence="14">
    <location>
        <position position="68"/>
    </location>
    <ligand>
        <name>L-threonine</name>
        <dbReference type="ChEBI" id="CHEBI:57926"/>
    </ligand>
</feature>
<dbReference type="Pfam" id="PF01300">
    <property type="entry name" value="Sua5_yciO_yrdC"/>
    <property type="match status" value="1"/>
</dbReference>
<feature type="binding site" evidence="14">
    <location>
        <position position="153"/>
    </location>
    <ligand>
        <name>ATP</name>
        <dbReference type="ChEBI" id="CHEBI:30616"/>
    </ligand>
</feature>
<feature type="binding site" evidence="14">
    <location>
        <position position="59"/>
    </location>
    <ligand>
        <name>ATP</name>
        <dbReference type="ChEBI" id="CHEBI:30616"/>
    </ligand>
</feature>
<evidence type="ECO:0000256" key="8">
    <source>
        <dbReference type="ARBA" id="ARBA00022695"/>
    </source>
</evidence>
<dbReference type="NCBIfam" id="TIGR00057">
    <property type="entry name" value="L-threonylcarbamoyladenylate synthase"/>
    <property type="match status" value="1"/>
</dbReference>
<evidence type="ECO:0000256" key="9">
    <source>
        <dbReference type="ARBA" id="ARBA00022741"/>
    </source>
</evidence>
<keyword evidence="6 13" id="KW-0808">Transferase</keyword>
<accession>A0A1M7SUM1</accession>
<gene>
    <name evidence="16" type="ORF">SAMN02745193_02406</name>
</gene>
<dbReference type="PROSITE" id="PS51163">
    <property type="entry name" value="YRDC"/>
    <property type="match status" value="1"/>
</dbReference>
<evidence type="ECO:0000256" key="14">
    <source>
        <dbReference type="PIRSR" id="PIRSR004930-1"/>
    </source>
</evidence>
<evidence type="ECO:0000256" key="13">
    <source>
        <dbReference type="PIRNR" id="PIRNR004930"/>
    </source>
</evidence>
<dbReference type="GO" id="GO:0061710">
    <property type="term" value="F:L-threonylcarbamoyladenylate synthase"/>
    <property type="evidence" value="ECO:0007669"/>
    <property type="project" value="UniProtKB-EC"/>
</dbReference>
<keyword evidence="10 13" id="KW-0067">ATP-binding</keyword>
<feature type="binding site" evidence="14">
    <location>
        <position position="119"/>
    </location>
    <ligand>
        <name>ATP</name>
        <dbReference type="ChEBI" id="CHEBI:30616"/>
    </ligand>
</feature>
<comment type="subcellular location">
    <subcellularLocation>
        <location evidence="1 13">Cytoplasm</location>
    </subcellularLocation>
</comment>